<sequence length="78" mass="9081">MALLGYPIDDARRSGWLNHSPGLNWNFKVQLRLKEVKYVNNYGEVTGPFEVTVTDKKKMKTVMTADKFVRKQLLLSFF</sequence>
<name>A0A0K0FU77_STRVS</name>
<dbReference type="InterPro" id="IPR036188">
    <property type="entry name" value="FAD/NAD-bd_sf"/>
</dbReference>
<protein>
    <submittedName>
        <fullName evidence="2">Thioredoxin reductase 1 (inferred by orthology to a C. elegans protein)</fullName>
    </submittedName>
</protein>
<reference evidence="1" key="1">
    <citation type="submission" date="2014-07" db="EMBL/GenBank/DDBJ databases">
        <authorList>
            <person name="Martin A.A"/>
            <person name="De Silva N."/>
        </authorList>
    </citation>
    <scope>NUCLEOTIDE SEQUENCE</scope>
</reference>
<dbReference type="Gene3D" id="3.50.50.60">
    <property type="entry name" value="FAD/NAD(P)-binding domain"/>
    <property type="match status" value="1"/>
</dbReference>
<dbReference type="STRING" id="75913.A0A0K0FU77"/>
<reference evidence="2" key="2">
    <citation type="submission" date="2015-08" db="UniProtKB">
        <authorList>
            <consortium name="WormBaseParasite"/>
        </authorList>
    </citation>
    <scope>IDENTIFICATION</scope>
</reference>
<dbReference type="AlphaFoldDB" id="A0A0K0FU77"/>
<dbReference type="WBParaSite" id="SVE_1588900.1">
    <property type="protein sequence ID" value="SVE_1588900.1"/>
    <property type="gene ID" value="SVE_1588900"/>
</dbReference>
<organism evidence="1 2">
    <name type="scientific">Strongyloides venezuelensis</name>
    <name type="common">Threadworm</name>
    <dbReference type="NCBI Taxonomy" id="75913"/>
    <lineage>
        <taxon>Eukaryota</taxon>
        <taxon>Metazoa</taxon>
        <taxon>Ecdysozoa</taxon>
        <taxon>Nematoda</taxon>
        <taxon>Chromadorea</taxon>
        <taxon>Rhabditida</taxon>
        <taxon>Tylenchina</taxon>
        <taxon>Panagrolaimomorpha</taxon>
        <taxon>Strongyloidoidea</taxon>
        <taxon>Strongyloididae</taxon>
        <taxon>Strongyloides</taxon>
    </lineage>
</organism>
<proteinExistence type="predicted"/>
<accession>A0A0K0FU77</accession>
<dbReference type="Proteomes" id="UP000035680">
    <property type="component" value="Unassembled WGS sequence"/>
</dbReference>
<evidence type="ECO:0000313" key="2">
    <source>
        <dbReference type="WBParaSite" id="SVE_1588900.1"/>
    </source>
</evidence>
<keyword evidence="1" id="KW-1185">Reference proteome</keyword>
<evidence type="ECO:0000313" key="1">
    <source>
        <dbReference type="Proteomes" id="UP000035680"/>
    </source>
</evidence>